<dbReference type="Pfam" id="PF13487">
    <property type="entry name" value="HD_5"/>
    <property type="match status" value="1"/>
</dbReference>
<evidence type="ECO:0000313" key="2">
    <source>
        <dbReference type="EMBL" id="HDP78463.1"/>
    </source>
</evidence>
<dbReference type="EMBL" id="DSBT01000304">
    <property type="protein sequence ID" value="HDP78463.1"/>
    <property type="molecule type" value="Genomic_DNA"/>
</dbReference>
<dbReference type="GO" id="GO:0004112">
    <property type="term" value="F:cyclic-nucleotide phosphodiesterase activity"/>
    <property type="evidence" value="ECO:0007669"/>
    <property type="project" value="TreeGrafter"/>
</dbReference>
<dbReference type="GO" id="GO:0009214">
    <property type="term" value="P:cyclic nucleotide catabolic process"/>
    <property type="evidence" value="ECO:0007669"/>
    <property type="project" value="TreeGrafter"/>
</dbReference>
<dbReference type="PANTHER" id="PTHR43155:SF1">
    <property type="entry name" value="3'3'-CGAMP-SPECIFIC PHOSPHODIESTERASE 1"/>
    <property type="match status" value="1"/>
</dbReference>
<reference evidence="2" key="1">
    <citation type="journal article" date="2020" name="mSystems">
        <title>Genome- and Community-Level Interaction Insights into Carbon Utilization and Element Cycling Functions of Hydrothermarchaeota in Hydrothermal Sediment.</title>
        <authorList>
            <person name="Zhou Z."/>
            <person name="Liu Y."/>
            <person name="Xu W."/>
            <person name="Pan J."/>
            <person name="Luo Z.H."/>
            <person name="Li M."/>
        </authorList>
    </citation>
    <scope>NUCLEOTIDE SEQUENCE [LARGE SCALE GENOMIC DNA]</scope>
    <source>
        <strain evidence="2">SpSt-1179</strain>
    </source>
</reference>
<organism evidence="2">
    <name type="scientific">Mesotoga infera</name>
    <dbReference type="NCBI Taxonomy" id="1236046"/>
    <lineage>
        <taxon>Bacteria</taxon>
        <taxon>Thermotogati</taxon>
        <taxon>Thermotogota</taxon>
        <taxon>Thermotogae</taxon>
        <taxon>Kosmotogales</taxon>
        <taxon>Kosmotogaceae</taxon>
        <taxon>Mesotoga</taxon>
    </lineage>
</organism>
<sequence>MGVENASIRNWLALDSGVQENHAVIGSRIVSKIRDIAELSDVVEKHHYYSVLLDPTTDQDVMANVIHLADTVSISLIAGERTVKHIDEVKHVIANSYEFLEKARDAFEKISEKKGFWWSVVDEDTLYNEFEQDLEENPLSNNDLQSLGDVLMYMTDVKSKFTTFHTERIAYLSRLLARRAHLGEERSMEVFFAAKIHDLGKVATPISILEKPGKLTEEETFVMQRHIFDSFLIVGGREAIEKHRLLHWGINHHERLDGSGYPWGKSGAELDLESRIIMLADVFVALTEDRPYRKGMSVEASLDIIARQVQSGLLDEYVFIKLRDLVAEGLDFSAIEHTKNPFLL</sequence>
<dbReference type="AlphaFoldDB" id="A0A7C1GUA8"/>
<dbReference type="InterPro" id="IPR003607">
    <property type="entry name" value="HD/PDEase_dom"/>
</dbReference>
<name>A0A7C1GUA8_9BACT</name>
<dbReference type="SMART" id="SM00471">
    <property type="entry name" value="HDc"/>
    <property type="match status" value="1"/>
</dbReference>
<protein>
    <submittedName>
        <fullName evidence="2">HD domain-containing protein</fullName>
    </submittedName>
</protein>
<evidence type="ECO:0000259" key="1">
    <source>
        <dbReference type="PROSITE" id="PS51832"/>
    </source>
</evidence>
<dbReference type="Gene3D" id="1.10.3210.10">
    <property type="entry name" value="Hypothetical protein af1432"/>
    <property type="match status" value="1"/>
</dbReference>
<accession>A0A7C1GUA8</accession>
<dbReference type="CDD" id="cd00077">
    <property type="entry name" value="HDc"/>
    <property type="match status" value="1"/>
</dbReference>
<dbReference type="PANTHER" id="PTHR43155">
    <property type="entry name" value="CYCLIC DI-GMP PHOSPHODIESTERASE PA4108-RELATED"/>
    <property type="match status" value="1"/>
</dbReference>
<dbReference type="Proteomes" id="UP000886198">
    <property type="component" value="Unassembled WGS sequence"/>
</dbReference>
<feature type="domain" description="HD-GYP" evidence="1">
    <location>
        <begin position="140"/>
        <end position="337"/>
    </location>
</feature>
<gene>
    <name evidence="2" type="ORF">ENN47_09835</name>
</gene>
<proteinExistence type="predicted"/>
<dbReference type="InterPro" id="IPR037522">
    <property type="entry name" value="HD_GYP_dom"/>
</dbReference>
<comment type="caution">
    <text evidence="2">The sequence shown here is derived from an EMBL/GenBank/DDBJ whole genome shotgun (WGS) entry which is preliminary data.</text>
</comment>
<dbReference type="SUPFAM" id="SSF109604">
    <property type="entry name" value="HD-domain/PDEase-like"/>
    <property type="match status" value="1"/>
</dbReference>
<dbReference type="PROSITE" id="PS51832">
    <property type="entry name" value="HD_GYP"/>
    <property type="match status" value="1"/>
</dbReference>